<feature type="transmembrane region" description="Helical" evidence="2">
    <location>
        <begin position="136"/>
        <end position="163"/>
    </location>
</feature>
<keyword evidence="2" id="KW-0472">Membrane</keyword>
<feature type="transmembrane region" description="Helical" evidence="2">
    <location>
        <begin position="71"/>
        <end position="93"/>
    </location>
</feature>
<feature type="transmembrane region" description="Helical" evidence="2">
    <location>
        <begin position="230"/>
        <end position="249"/>
    </location>
</feature>
<feature type="compositionally biased region" description="Low complexity" evidence="1">
    <location>
        <begin position="393"/>
        <end position="464"/>
    </location>
</feature>
<feature type="transmembrane region" description="Helical" evidence="2">
    <location>
        <begin position="300"/>
        <end position="319"/>
    </location>
</feature>
<feature type="transmembrane region" description="Helical" evidence="2">
    <location>
        <begin position="105"/>
        <end position="124"/>
    </location>
</feature>
<feature type="transmembrane region" description="Helical" evidence="2">
    <location>
        <begin position="565"/>
        <end position="590"/>
    </location>
</feature>
<dbReference type="PANTHER" id="PTHR24258">
    <property type="entry name" value="SERINE PROTEASE-RELATED"/>
    <property type="match status" value="1"/>
</dbReference>
<feature type="compositionally biased region" description="Basic and acidic residues" evidence="1">
    <location>
        <begin position="350"/>
        <end position="375"/>
    </location>
</feature>
<feature type="compositionally biased region" description="Basic and acidic residues" evidence="1">
    <location>
        <begin position="476"/>
        <end position="487"/>
    </location>
</feature>
<evidence type="ECO:0000313" key="3">
    <source>
        <dbReference type="EMBL" id="QDV82306.1"/>
    </source>
</evidence>
<accession>A0ABX5XNU8</accession>
<feature type="transmembrane region" description="Helical" evidence="2">
    <location>
        <begin position="261"/>
        <end position="280"/>
    </location>
</feature>
<keyword evidence="2" id="KW-0812">Transmembrane</keyword>
<reference evidence="3 4" key="1">
    <citation type="submission" date="2019-02" db="EMBL/GenBank/DDBJ databases">
        <title>Deep-cultivation of Planctomycetes and their phenomic and genomic characterization uncovers novel biology.</title>
        <authorList>
            <person name="Wiegand S."/>
            <person name="Jogler M."/>
            <person name="Boedeker C."/>
            <person name="Pinto D."/>
            <person name="Vollmers J."/>
            <person name="Rivas-Marin E."/>
            <person name="Kohn T."/>
            <person name="Peeters S.H."/>
            <person name="Heuer A."/>
            <person name="Rast P."/>
            <person name="Oberbeckmann S."/>
            <person name="Bunk B."/>
            <person name="Jeske O."/>
            <person name="Meyerdierks A."/>
            <person name="Storesund J.E."/>
            <person name="Kallscheuer N."/>
            <person name="Luecker S."/>
            <person name="Lage O.M."/>
            <person name="Pohl T."/>
            <person name="Merkel B.J."/>
            <person name="Hornburger P."/>
            <person name="Mueller R.-W."/>
            <person name="Bruemmer F."/>
            <person name="Labrenz M."/>
            <person name="Spormann A.M."/>
            <person name="Op den Camp H."/>
            <person name="Overmann J."/>
            <person name="Amann R."/>
            <person name="Jetten M.S.M."/>
            <person name="Mascher T."/>
            <person name="Medema M.H."/>
            <person name="Devos D.P."/>
            <person name="Kaster A.-K."/>
            <person name="Ovreas L."/>
            <person name="Rohde M."/>
            <person name="Galperin M.Y."/>
            <person name="Jogler C."/>
        </authorList>
    </citation>
    <scope>NUCLEOTIDE SEQUENCE [LARGE SCALE GENOMIC DNA]</scope>
    <source>
        <strain evidence="3 4">TBK1r</strain>
    </source>
</reference>
<sequence>MDEATSPCQYADCRGLVASSTTGTLSRGLVASSTTGKLNPAPILNSDEGLSRSRSSQSFNPLASRPQPADYAAIGVGPVLIFLMISSLANFFVSLLYDGNFSDRIFYLILMYTMGSVALARMVIEESRAYSAGYAMALGAAMVFVMTGFVGSMFFSIGLVILIGYLADRIVHDCTVIDESVDASGEGLIDRGLDEASGLSRRIAADNHDEQAPVSEKERRRRKSHQPGRTVFLLALAALPLFGIGQFMLQNSPQVWARAQLMLGLYLFSSLSLLVTTSFLNLRRYLRQRDVDMPGDVTVAWLAGGVALIAALLMLAFLAPMPGAAIANFELPKFLKSDPKTASSAGWGKEAAEKSDNQSDAETNHDRAPGQKDQKGAGVNQNRPGGKSDGEKSGQQQSGQQQSGQQQSGQQQSGQQQSGQQQSGQQQSGQQQSGQQQSGQQQSGQQQSGQQQSGQQQSGQQQSSDSDAQKQSRSAESTDRGKQRSESDGSQASSKNDSSRREDSEQSSNESASSEPAPKQENRSEDPQPDGQTESEESESAAERGDAAETSSSSSSSSMPSLPDVLPAVSGLFRLLLILGLLAIVAFYLYQMRERLALWWQSLFGRERDATGLADAIGPEKLRDAPRRPFASFRNPIGHETDPRRVVVMTCQAFEAWSRERGFERNRDETFSEFGLRLRQATKQRHDARALFAPVESATGRLTAAYDRIVYGRGQARQGDLDAAKVLWKHMTNATIHEMAGA</sequence>
<proteinExistence type="predicted"/>
<feature type="compositionally biased region" description="Low complexity" evidence="1">
    <location>
        <begin position="506"/>
        <end position="515"/>
    </location>
</feature>
<keyword evidence="3" id="KW-0396">Initiation factor</keyword>
<feature type="compositionally biased region" description="Basic and acidic residues" evidence="1">
    <location>
        <begin position="207"/>
        <end position="218"/>
    </location>
</feature>
<evidence type="ECO:0000313" key="4">
    <source>
        <dbReference type="Proteomes" id="UP000318081"/>
    </source>
</evidence>
<dbReference type="Proteomes" id="UP000318081">
    <property type="component" value="Chromosome"/>
</dbReference>
<gene>
    <name evidence="3" type="ORF">TBK1r_12340</name>
</gene>
<keyword evidence="3" id="KW-0648">Protein biosynthesis</keyword>
<feature type="region of interest" description="Disordered" evidence="1">
    <location>
        <begin position="207"/>
        <end position="226"/>
    </location>
</feature>
<evidence type="ECO:0000256" key="1">
    <source>
        <dbReference type="SAM" id="MobiDB-lite"/>
    </source>
</evidence>
<feature type="compositionally biased region" description="Low complexity" evidence="1">
    <location>
        <begin position="548"/>
        <end position="558"/>
    </location>
</feature>
<dbReference type="PANTHER" id="PTHR24258:SF116">
    <property type="entry name" value="FI16631P1-RELATED"/>
    <property type="match status" value="1"/>
</dbReference>
<dbReference type="EMBL" id="CP036432">
    <property type="protein sequence ID" value="QDV82306.1"/>
    <property type="molecule type" value="Genomic_DNA"/>
</dbReference>
<evidence type="ECO:0000256" key="2">
    <source>
        <dbReference type="SAM" id="Phobius"/>
    </source>
</evidence>
<name>A0ABX5XNU8_9BACT</name>
<feature type="region of interest" description="Disordered" evidence="1">
    <location>
        <begin position="40"/>
        <end position="65"/>
    </location>
</feature>
<keyword evidence="4" id="KW-1185">Reference proteome</keyword>
<feature type="compositionally biased region" description="Polar residues" evidence="1">
    <location>
        <begin position="465"/>
        <end position="475"/>
    </location>
</feature>
<organism evidence="3 4">
    <name type="scientific">Stieleria magnilauensis</name>
    <dbReference type="NCBI Taxonomy" id="2527963"/>
    <lineage>
        <taxon>Bacteria</taxon>
        <taxon>Pseudomonadati</taxon>
        <taxon>Planctomycetota</taxon>
        <taxon>Planctomycetia</taxon>
        <taxon>Pirellulales</taxon>
        <taxon>Pirellulaceae</taxon>
        <taxon>Stieleria</taxon>
    </lineage>
</organism>
<dbReference type="GO" id="GO:0003743">
    <property type="term" value="F:translation initiation factor activity"/>
    <property type="evidence" value="ECO:0007669"/>
    <property type="project" value="UniProtKB-KW"/>
</dbReference>
<feature type="region of interest" description="Disordered" evidence="1">
    <location>
        <begin position="338"/>
        <end position="562"/>
    </location>
</feature>
<keyword evidence="2" id="KW-1133">Transmembrane helix</keyword>
<feature type="compositionally biased region" description="Polar residues" evidence="1">
    <location>
        <begin position="52"/>
        <end position="61"/>
    </location>
</feature>
<protein>
    <submittedName>
        <fullName evidence="3">Translation initiation factor IF-2</fullName>
    </submittedName>
</protein>